<evidence type="ECO:0000313" key="2">
    <source>
        <dbReference type="EMBL" id="GER57919.1"/>
    </source>
</evidence>
<feature type="transmembrane region" description="Helical" evidence="1">
    <location>
        <begin position="100"/>
        <end position="117"/>
    </location>
</feature>
<proteinExistence type="predicted"/>
<comment type="caution">
    <text evidence="2">The sequence shown here is derived from an EMBL/GenBank/DDBJ whole genome shotgun (WGS) entry which is preliminary data.</text>
</comment>
<name>A0A5J4ILL9_9FLAO</name>
<gene>
    <name evidence="2" type="ORF">ULMA_00270</name>
</gene>
<feature type="transmembrane region" description="Helical" evidence="1">
    <location>
        <begin position="222"/>
        <end position="241"/>
    </location>
</feature>
<dbReference type="Proteomes" id="UP000326509">
    <property type="component" value="Unassembled WGS sequence"/>
</dbReference>
<evidence type="ECO:0008006" key="4">
    <source>
        <dbReference type="Google" id="ProtNLM"/>
    </source>
</evidence>
<accession>A0A5J4ILL9</accession>
<dbReference type="RefSeq" id="WP_151672024.1">
    <property type="nucleotide sequence ID" value="NZ_BKCG01000001.1"/>
</dbReference>
<dbReference type="OrthoDB" id="1467772at2"/>
<keyword evidence="1" id="KW-1133">Transmembrane helix</keyword>
<organism evidence="2 3">
    <name type="scientific">Patiriisocius marinus</name>
    <dbReference type="NCBI Taxonomy" id="1397112"/>
    <lineage>
        <taxon>Bacteria</taxon>
        <taxon>Pseudomonadati</taxon>
        <taxon>Bacteroidota</taxon>
        <taxon>Flavobacteriia</taxon>
        <taxon>Flavobacteriales</taxon>
        <taxon>Flavobacteriaceae</taxon>
        <taxon>Patiriisocius</taxon>
    </lineage>
</organism>
<feature type="transmembrane region" description="Helical" evidence="1">
    <location>
        <begin position="12"/>
        <end position="31"/>
    </location>
</feature>
<feature type="transmembrane region" description="Helical" evidence="1">
    <location>
        <begin position="198"/>
        <end position="216"/>
    </location>
</feature>
<keyword evidence="1" id="KW-0472">Membrane</keyword>
<evidence type="ECO:0000256" key="1">
    <source>
        <dbReference type="SAM" id="Phobius"/>
    </source>
</evidence>
<feature type="transmembrane region" description="Helical" evidence="1">
    <location>
        <begin position="253"/>
        <end position="273"/>
    </location>
</feature>
<sequence>MRIIKNIVDFYIKSSIHVALAVTSFVKVWSLEFNSSLSIYFYGLVFFATISGYNFVKYAKAAGLHHRSLTNSLQAIQAFSFVSFCLFLYCLFHIDFKTIVGGVALSALTFFYAVPLFRKTSLRTLAGIKVVIVAIVWAGVTCVLPSLENGVPFDTDVWLTFTQRIVLVLALMIPFEIRDLKFDELALGTMPQQWGINKTKIFGIGLIVFTILLEGFKDVISAKHISALSITCVVLGFVILISKKKQSEYFAAFWVESIPIFYVAILLLFSHFLF</sequence>
<feature type="transmembrane region" description="Helical" evidence="1">
    <location>
        <begin position="124"/>
        <end position="146"/>
    </location>
</feature>
<dbReference type="EMBL" id="BKCG01000001">
    <property type="protein sequence ID" value="GER57919.1"/>
    <property type="molecule type" value="Genomic_DNA"/>
</dbReference>
<protein>
    <recommendedName>
        <fullName evidence="4">Prenyltransferase</fullName>
    </recommendedName>
</protein>
<dbReference type="AlphaFoldDB" id="A0A5J4ILL9"/>
<reference evidence="2 3" key="1">
    <citation type="submission" date="2019-08" db="EMBL/GenBank/DDBJ databases">
        <title>Draft genome sequence of Ulvibacter marinus type strain NBRC 109484.</title>
        <authorList>
            <person name="Kawano K."/>
            <person name="Ushijima N."/>
            <person name="Kihara M."/>
            <person name="Itoh H."/>
        </authorList>
    </citation>
    <scope>NUCLEOTIDE SEQUENCE [LARGE SCALE GENOMIC DNA]</scope>
    <source>
        <strain evidence="2 3">NBRC 109484</strain>
    </source>
</reference>
<feature type="transmembrane region" description="Helical" evidence="1">
    <location>
        <begin position="76"/>
        <end position="94"/>
    </location>
</feature>
<feature type="transmembrane region" description="Helical" evidence="1">
    <location>
        <begin position="158"/>
        <end position="177"/>
    </location>
</feature>
<feature type="transmembrane region" description="Helical" evidence="1">
    <location>
        <begin position="37"/>
        <end position="56"/>
    </location>
</feature>
<keyword evidence="1" id="KW-0812">Transmembrane</keyword>
<evidence type="ECO:0000313" key="3">
    <source>
        <dbReference type="Proteomes" id="UP000326509"/>
    </source>
</evidence>
<keyword evidence="3" id="KW-1185">Reference proteome</keyword>